<evidence type="ECO:0000313" key="1">
    <source>
        <dbReference type="EMBL" id="KAF2554280.1"/>
    </source>
</evidence>
<protein>
    <submittedName>
        <fullName evidence="1">Uncharacterized protein</fullName>
    </submittedName>
</protein>
<name>A0A8S9HB08_BRACR</name>
<reference evidence="1" key="1">
    <citation type="submission" date="2019-12" db="EMBL/GenBank/DDBJ databases">
        <title>Genome sequencing and annotation of Brassica cretica.</title>
        <authorList>
            <person name="Studholme D.J."/>
            <person name="Sarris P.F."/>
        </authorList>
    </citation>
    <scope>NUCLEOTIDE SEQUENCE</scope>
    <source>
        <strain evidence="1">PFS-001/15</strain>
        <tissue evidence="1">Leaf</tissue>
    </source>
</reference>
<comment type="caution">
    <text evidence="1">The sequence shown here is derived from an EMBL/GenBank/DDBJ whole genome shotgun (WGS) entry which is preliminary data.</text>
</comment>
<dbReference type="Proteomes" id="UP000712281">
    <property type="component" value="Unassembled WGS sequence"/>
</dbReference>
<organism evidence="1 2">
    <name type="scientific">Brassica cretica</name>
    <name type="common">Mustard</name>
    <dbReference type="NCBI Taxonomy" id="69181"/>
    <lineage>
        <taxon>Eukaryota</taxon>
        <taxon>Viridiplantae</taxon>
        <taxon>Streptophyta</taxon>
        <taxon>Embryophyta</taxon>
        <taxon>Tracheophyta</taxon>
        <taxon>Spermatophyta</taxon>
        <taxon>Magnoliopsida</taxon>
        <taxon>eudicotyledons</taxon>
        <taxon>Gunneridae</taxon>
        <taxon>Pentapetalae</taxon>
        <taxon>rosids</taxon>
        <taxon>malvids</taxon>
        <taxon>Brassicales</taxon>
        <taxon>Brassicaceae</taxon>
        <taxon>Brassiceae</taxon>
        <taxon>Brassica</taxon>
    </lineage>
</organism>
<gene>
    <name evidence="1" type="ORF">F2Q68_00036930</name>
</gene>
<dbReference type="AlphaFoldDB" id="A0A8S9HB08"/>
<proteinExistence type="predicted"/>
<evidence type="ECO:0000313" key="2">
    <source>
        <dbReference type="Proteomes" id="UP000712281"/>
    </source>
</evidence>
<dbReference type="EMBL" id="QGKW02001988">
    <property type="protein sequence ID" value="KAF2554280.1"/>
    <property type="molecule type" value="Genomic_DNA"/>
</dbReference>
<accession>A0A8S9HB08</accession>
<sequence length="67" mass="7628">MRGEATLSMIWDLEGELIARSLVKCQAIPARLEEASHAASTKQEGYDWIPGTCRRLEAWGNTWFLFD</sequence>